<dbReference type="PRINTS" id="PR01438">
    <property type="entry name" value="UNVRSLSTRESS"/>
</dbReference>
<reference evidence="4" key="1">
    <citation type="submission" date="2016-10" db="EMBL/GenBank/DDBJ databases">
        <authorList>
            <person name="Varghese N."/>
            <person name="Submissions S."/>
        </authorList>
    </citation>
    <scope>NUCLEOTIDE SEQUENCE [LARGE SCALE GENOMIC DNA]</scope>
    <source>
        <strain evidence="4">DSM 45245</strain>
    </source>
</reference>
<accession>A0A1H3JIB0</accession>
<dbReference type="PANTHER" id="PTHR46553">
    <property type="entry name" value="ADENINE NUCLEOTIDE ALPHA HYDROLASES-LIKE SUPERFAMILY PROTEIN"/>
    <property type="match status" value="1"/>
</dbReference>
<proteinExistence type="inferred from homology"/>
<protein>
    <submittedName>
        <fullName evidence="3">Nucleotide-binding universal stress protein, UspA family</fullName>
    </submittedName>
</protein>
<dbReference type="Pfam" id="PF00582">
    <property type="entry name" value="Usp"/>
    <property type="match status" value="2"/>
</dbReference>
<feature type="domain" description="UspA" evidence="2">
    <location>
        <begin position="152"/>
        <end position="268"/>
    </location>
</feature>
<dbReference type="Proteomes" id="UP000242415">
    <property type="component" value="Unassembled WGS sequence"/>
</dbReference>
<feature type="domain" description="UspA" evidence="2">
    <location>
        <begin position="9"/>
        <end position="141"/>
    </location>
</feature>
<evidence type="ECO:0000313" key="3">
    <source>
        <dbReference type="EMBL" id="SDY39652.1"/>
    </source>
</evidence>
<dbReference type="STRING" id="405436.SAMN05444365_102131"/>
<dbReference type="InterPro" id="IPR006015">
    <property type="entry name" value="Universal_stress_UspA"/>
</dbReference>
<sequence length="270" mass="28138">MVDSGDRNPIVVGVKTAAPESPAVRLAGAEALLRGRPLHIVHAFVWPPFTSPDGDGAGYGSPRQDAERIVADAIAEARADRPGLTVSGEVVDGAALETLVNLSARAALLVLGNNTLRRSVTLPVESLAVQASARAGCPVIIADGSERPDAPVVVGVDGSPWMAPALDLAFEEAELRDVPLIVVQAGGNERAAAGVHHPLLHTTLSPWLARHPRVQVEQRVVAEPPTEALGDLSHKAQLLVVGARGWQARLLGSVTQAMLLHADCPVAVGR</sequence>
<dbReference type="SUPFAM" id="SSF52402">
    <property type="entry name" value="Adenine nucleotide alpha hydrolases-like"/>
    <property type="match status" value="2"/>
</dbReference>
<evidence type="ECO:0000259" key="2">
    <source>
        <dbReference type="Pfam" id="PF00582"/>
    </source>
</evidence>
<name>A0A1H3JIB0_9ACTN</name>
<dbReference type="AlphaFoldDB" id="A0A1H3JIB0"/>
<gene>
    <name evidence="3" type="ORF">SAMN05444365_102131</name>
</gene>
<organism evidence="3 4">
    <name type="scientific">Micromonospora pattaloongensis</name>
    <dbReference type="NCBI Taxonomy" id="405436"/>
    <lineage>
        <taxon>Bacteria</taxon>
        <taxon>Bacillati</taxon>
        <taxon>Actinomycetota</taxon>
        <taxon>Actinomycetes</taxon>
        <taxon>Micromonosporales</taxon>
        <taxon>Micromonosporaceae</taxon>
        <taxon>Micromonospora</taxon>
    </lineage>
</organism>
<dbReference type="EMBL" id="FNPH01000002">
    <property type="protein sequence ID" value="SDY39652.1"/>
    <property type="molecule type" value="Genomic_DNA"/>
</dbReference>
<keyword evidence="4" id="KW-1185">Reference proteome</keyword>
<dbReference type="InterPro" id="IPR014729">
    <property type="entry name" value="Rossmann-like_a/b/a_fold"/>
</dbReference>
<evidence type="ECO:0000256" key="1">
    <source>
        <dbReference type="ARBA" id="ARBA00008791"/>
    </source>
</evidence>
<dbReference type="InterPro" id="IPR006016">
    <property type="entry name" value="UspA"/>
</dbReference>
<dbReference type="Gene3D" id="3.40.50.620">
    <property type="entry name" value="HUPs"/>
    <property type="match status" value="2"/>
</dbReference>
<comment type="similarity">
    <text evidence="1">Belongs to the universal stress protein A family.</text>
</comment>
<dbReference type="PANTHER" id="PTHR46553:SF3">
    <property type="entry name" value="ADENINE NUCLEOTIDE ALPHA HYDROLASES-LIKE SUPERFAMILY PROTEIN"/>
    <property type="match status" value="1"/>
</dbReference>
<evidence type="ECO:0000313" key="4">
    <source>
        <dbReference type="Proteomes" id="UP000242415"/>
    </source>
</evidence>